<name>A0A382KMH0_9ZZZZ</name>
<protein>
    <submittedName>
        <fullName evidence="2">Uncharacterized protein</fullName>
    </submittedName>
</protein>
<dbReference type="EMBL" id="UINC01081840">
    <property type="protein sequence ID" value="SVC26074.1"/>
    <property type="molecule type" value="Genomic_DNA"/>
</dbReference>
<proteinExistence type="predicted"/>
<reference evidence="2" key="1">
    <citation type="submission" date="2018-05" db="EMBL/GenBank/DDBJ databases">
        <authorList>
            <person name="Lanie J.A."/>
            <person name="Ng W.-L."/>
            <person name="Kazmierczak K.M."/>
            <person name="Andrzejewski T.M."/>
            <person name="Davidsen T.M."/>
            <person name="Wayne K.J."/>
            <person name="Tettelin H."/>
            <person name="Glass J.I."/>
            <person name="Rusch D."/>
            <person name="Podicherti R."/>
            <person name="Tsui H.-C.T."/>
            <person name="Winkler M.E."/>
        </authorList>
    </citation>
    <scope>NUCLEOTIDE SEQUENCE</scope>
</reference>
<sequence length="91" mass="9925">HLQNEGATRDPEGEQTARVDDRSRVVGGWQEIVMPPGTEPDNLELRNLGPAQFFEIEILTPESAAVTGILGAGEVDARFAPPSTHPRPRRV</sequence>
<evidence type="ECO:0000256" key="1">
    <source>
        <dbReference type="SAM" id="MobiDB-lite"/>
    </source>
</evidence>
<dbReference type="AlphaFoldDB" id="A0A382KMH0"/>
<feature type="region of interest" description="Disordered" evidence="1">
    <location>
        <begin position="1"/>
        <end position="23"/>
    </location>
</feature>
<evidence type="ECO:0000313" key="2">
    <source>
        <dbReference type="EMBL" id="SVC26074.1"/>
    </source>
</evidence>
<organism evidence="2">
    <name type="scientific">marine metagenome</name>
    <dbReference type="NCBI Taxonomy" id="408172"/>
    <lineage>
        <taxon>unclassified sequences</taxon>
        <taxon>metagenomes</taxon>
        <taxon>ecological metagenomes</taxon>
    </lineage>
</organism>
<feature type="non-terminal residue" evidence="2">
    <location>
        <position position="1"/>
    </location>
</feature>
<accession>A0A382KMH0</accession>
<gene>
    <name evidence="2" type="ORF">METZ01_LOCUS278928</name>
</gene>
<feature type="compositionally biased region" description="Basic and acidic residues" evidence="1">
    <location>
        <begin position="7"/>
        <end position="23"/>
    </location>
</feature>